<dbReference type="PROSITE" id="PS00041">
    <property type="entry name" value="HTH_ARAC_FAMILY_1"/>
    <property type="match status" value="1"/>
</dbReference>
<dbReference type="PRINTS" id="PR00032">
    <property type="entry name" value="HTHARAC"/>
</dbReference>
<dbReference type="Pfam" id="PF12833">
    <property type="entry name" value="HTH_18"/>
    <property type="match status" value="1"/>
</dbReference>
<dbReference type="GO" id="GO:0003700">
    <property type="term" value="F:DNA-binding transcription factor activity"/>
    <property type="evidence" value="ECO:0007669"/>
    <property type="project" value="InterPro"/>
</dbReference>
<dbReference type="AlphaFoldDB" id="A0A2N4TTI3"/>
<dbReference type="PANTHER" id="PTHR46796">
    <property type="entry name" value="HTH-TYPE TRANSCRIPTIONAL ACTIVATOR RHAS-RELATED"/>
    <property type="match status" value="1"/>
</dbReference>
<feature type="domain" description="HTH araC/xylS-type" evidence="4">
    <location>
        <begin position="198"/>
        <end position="296"/>
    </location>
</feature>
<evidence type="ECO:0000256" key="3">
    <source>
        <dbReference type="ARBA" id="ARBA00023163"/>
    </source>
</evidence>
<name>A0A2N4TTI3_RALPI</name>
<dbReference type="SUPFAM" id="SSF46689">
    <property type="entry name" value="Homeodomain-like"/>
    <property type="match status" value="2"/>
</dbReference>
<evidence type="ECO:0000259" key="4">
    <source>
        <dbReference type="PROSITE" id="PS01124"/>
    </source>
</evidence>
<dbReference type="Proteomes" id="UP000234456">
    <property type="component" value="Unassembled WGS sequence"/>
</dbReference>
<comment type="caution">
    <text evidence="5">The sequence shown here is derived from an EMBL/GenBank/DDBJ whole genome shotgun (WGS) entry which is preliminary data.</text>
</comment>
<reference evidence="5 6" key="1">
    <citation type="submission" date="2017-12" db="EMBL/GenBank/DDBJ databases">
        <title>Draft genome sequence of Ralstonia pickettii 52.</title>
        <authorList>
            <person name="Zheng B."/>
        </authorList>
    </citation>
    <scope>NUCLEOTIDE SEQUENCE [LARGE SCALE GENOMIC DNA]</scope>
    <source>
        <strain evidence="5 6">52</strain>
    </source>
</reference>
<dbReference type="Gene3D" id="1.10.10.60">
    <property type="entry name" value="Homeodomain-like"/>
    <property type="match status" value="2"/>
</dbReference>
<dbReference type="SMART" id="SM00342">
    <property type="entry name" value="HTH_ARAC"/>
    <property type="match status" value="1"/>
</dbReference>
<dbReference type="PANTHER" id="PTHR46796:SF6">
    <property type="entry name" value="ARAC SUBFAMILY"/>
    <property type="match status" value="1"/>
</dbReference>
<evidence type="ECO:0000313" key="5">
    <source>
        <dbReference type="EMBL" id="PLC43006.1"/>
    </source>
</evidence>
<dbReference type="InterPro" id="IPR018062">
    <property type="entry name" value="HTH_AraC-typ_CS"/>
</dbReference>
<dbReference type="InterPro" id="IPR009057">
    <property type="entry name" value="Homeodomain-like_sf"/>
</dbReference>
<evidence type="ECO:0000313" key="6">
    <source>
        <dbReference type="Proteomes" id="UP000234456"/>
    </source>
</evidence>
<accession>A0A2N4TTI3</accession>
<evidence type="ECO:0000256" key="1">
    <source>
        <dbReference type="ARBA" id="ARBA00023015"/>
    </source>
</evidence>
<dbReference type="PROSITE" id="PS01124">
    <property type="entry name" value="HTH_ARAC_FAMILY_2"/>
    <property type="match status" value="1"/>
</dbReference>
<dbReference type="Pfam" id="PF03472">
    <property type="entry name" value="Autoind_bind"/>
    <property type="match status" value="1"/>
</dbReference>
<keyword evidence="2" id="KW-0238">DNA-binding</keyword>
<dbReference type="InterPro" id="IPR036693">
    <property type="entry name" value="TF_LuxR_autoind-bd_dom_sf"/>
</dbReference>
<dbReference type="InterPro" id="IPR050204">
    <property type="entry name" value="AraC_XylS_family_regulators"/>
</dbReference>
<keyword evidence="3" id="KW-0804">Transcription</keyword>
<proteinExistence type="predicted"/>
<dbReference type="Gene3D" id="3.30.450.80">
    <property type="entry name" value="Transcription factor LuxR-like, autoinducer-binding domain"/>
    <property type="match status" value="1"/>
</dbReference>
<dbReference type="GO" id="GO:0043565">
    <property type="term" value="F:sequence-specific DNA binding"/>
    <property type="evidence" value="ECO:0007669"/>
    <property type="project" value="InterPro"/>
</dbReference>
<sequence length="311" mass="35227">MDQGTRLQDFSAGFADTLRQAMHDVGFEWLSFGLMEYIGEAGKQRGEQRVLYNTNSPAGWEERYLEQRHFEIDPRIALQGDCGLPLAWDMPYLRERVGNSPGDPRVETFLADLARFNLHSGIVWGAPLRHQMTPRSTWIVFCSLSSSRPDRAWMNDTVMGGAMRIIVRACTHLEEARDSAQRNKEIATRASLPAHVLRRVIDFVEANVTQPISVRDMAEIADLSVHHFARSFKEASGRTPHQYVTERRLQLASRLLTETRMSILEIATAVGFESASHFAVVFRRRQGLSPNDFRRQRVAFSHVAASLAESG</sequence>
<gene>
    <name evidence="5" type="ORF">C0Q88_13925</name>
</gene>
<organism evidence="5 6">
    <name type="scientific">Ralstonia pickettii</name>
    <name type="common">Burkholderia pickettii</name>
    <dbReference type="NCBI Taxonomy" id="329"/>
    <lineage>
        <taxon>Bacteria</taxon>
        <taxon>Pseudomonadati</taxon>
        <taxon>Pseudomonadota</taxon>
        <taxon>Betaproteobacteria</taxon>
        <taxon>Burkholderiales</taxon>
        <taxon>Burkholderiaceae</taxon>
        <taxon>Ralstonia</taxon>
    </lineage>
</organism>
<dbReference type="EMBL" id="PKQE01000002">
    <property type="protein sequence ID" value="PLC43006.1"/>
    <property type="molecule type" value="Genomic_DNA"/>
</dbReference>
<dbReference type="OrthoDB" id="8929714at2"/>
<evidence type="ECO:0000256" key="2">
    <source>
        <dbReference type="ARBA" id="ARBA00023125"/>
    </source>
</evidence>
<dbReference type="InterPro" id="IPR018060">
    <property type="entry name" value="HTH_AraC"/>
</dbReference>
<dbReference type="RefSeq" id="WP_102066026.1">
    <property type="nucleotide sequence ID" value="NZ_PKQE01000002.1"/>
</dbReference>
<keyword evidence="1" id="KW-0805">Transcription regulation</keyword>
<dbReference type="InterPro" id="IPR005143">
    <property type="entry name" value="TF_LuxR_autoind-bd_dom"/>
</dbReference>
<dbReference type="InterPro" id="IPR020449">
    <property type="entry name" value="Tscrpt_reg_AraC-type_HTH"/>
</dbReference>
<protein>
    <recommendedName>
        <fullName evidence="4">HTH araC/xylS-type domain-containing protein</fullName>
    </recommendedName>
</protein>
<dbReference type="SUPFAM" id="SSF75516">
    <property type="entry name" value="Pheromone-binding domain of LuxR-like quorum-sensing transcription factors"/>
    <property type="match status" value="1"/>
</dbReference>